<evidence type="ECO:0000256" key="3">
    <source>
        <dbReference type="ARBA" id="ARBA00022553"/>
    </source>
</evidence>
<evidence type="ECO:0000256" key="1">
    <source>
        <dbReference type="ARBA" id="ARBA00001957"/>
    </source>
</evidence>
<dbReference type="Gene3D" id="3.30.300.30">
    <property type="match status" value="1"/>
</dbReference>
<keyword evidence="6" id="KW-1185">Reference proteome</keyword>
<keyword evidence="3" id="KW-0597">Phosphoprotein</keyword>
<comment type="cofactor">
    <cofactor evidence="1">
        <name>pantetheine 4'-phosphate</name>
        <dbReference type="ChEBI" id="CHEBI:47942"/>
    </cofactor>
</comment>
<dbReference type="InterPro" id="IPR001242">
    <property type="entry name" value="Condensation_dom"/>
</dbReference>
<dbReference type="InterPro" id="IPR025110">
    <property type="entry name" value="AMP-bd_C"/>
</dbReference>
<dbReference type="Gene3D" id="3.30.559.30">
    <property type="entry name" value="Nonribosomal peptide synthetase, condensation domain"/>
    <property type="match status" value="1"/>
</dbReference>
<dbReference type="Gene3D" id="2.30.38.10">
    <property type="entry name" value="Luciferase, Domain 3"/>
    <property type="match status" value="1"/>
</dbReference>
<dbReference type="Pfam" id="PF00550">
    <property type="entry name" value="PP-binding"/>
    <property type="match status" value="1"/>
</dbReference>
<dbReference type="Gene3D" id="3.40.50.980">
    <property type="match status" value="2"/>
</dbReference>
<dbReference type="CDD" id="cd12117">
    <property type="entry name" value="A_NRPS_Srf_like"/>
    <property type="match status" value="1"/>
</dbReference>
<dbReference type="Pfam" id="PF13193">
    <property type="entry name" value="AMP-binding_C"/>
    <property type="match status" value="1"/>
</dbReference>
<evidence type="ECO:0000259" key="4">
    <source>
        <dbReference type="PROSITE" id="PS50075"/>
    </source>
</evidence>
<evidence type="ECO:0000313" key="6">
    <source>
        <dbReference type="Proteomes" id="UP000468990"/>
    </source>
</evidence>
<dbReference type="PANTHER" id="PTHR45527">
    <property type="entry name" value="NONRIBOSOMAL PEPTIDE SYNTHETASE"/>
    <property type="match status" value="1"/>
</dbReference>
<evidence type="ECO:0000256" key="2">
    <source>
        <dbReference type="ARBA" id="ARBA00022450"/>
    </source>
</evidence>
<dbReference type="Gene3D" id="1.10.1200.10">
    <property type="entry name" value="ACP-like"/>
    <property type="match status" value="1"/>
</dbReference>
<dbReference type="InterPro" id="IPR000873">
    <property type="entry name" value="AMP-dep_synth/lig_dom"/>
</dbReference>
<dbReference type="SUPFAM" id="SSF47336">
    <property type="entry name" value="ACP-like"/>
    <property type="match status" value="1"/>
</dbReference>
<dbReference type="Pfam" id="PF00668">
    <property type="entry name" value="Condensation"/>
    <property type="match status" value="1"/>
</dbReference>
<dbReference type="NCBIfam" id="TIGR01733">
    <property type="entry name" value="AA-adenyl-dom"/>
    <property type="match status" value="1"/>
</dbReference>
<dbReference type="PANTHER" id="PTHR45527:SF1">
    <property type="entry name" value="FATTY ACID SYNTHASE"/>
    <property type="match status" value="1"/>
</dbReference>
<dbReference type="SUPFAM" id="SSF56801">
    <property type="entry name" value="Acetyl-CoA synthetase-like"/>
    <property type="match status" value="1"/>
</dbReference>
<dbReference type="InterPro" id="IPR036736">
    <property type="entry name" value="ACP-like_sf"/>
</dbReference>
<dbReference type="InterPro" id="IPR006162">
    <property type="entry name" value="Ppantetheine_attach_site"/>
</dbReference>
<feature type="domain" description="Carrier" evidence="4">
    <location>
        <begin position="780"/>
        <end position="855"/>
    </location>
</feature>
<gene>
    <name evidence="5" type="ORF">GJU42_21370</name>
</gene>
<dbReference type="PROSITE" id="PS00455">
    <property type="entry name" value="AMP_BINDING"/>
    <property type="match status" value="1"/>
</dbReference>
<dbReference type="Gene3D" id="3.30.559.10">
    <property type="entry name" value="Chloramphenicol acetyltransferase-like domain"/>
    <property type="match status" value="1"/>
</dbReference>
<dbReference type="PRINTS" id="PR00154">
    <property type="entry name" value="AMPBINDING"/>
</dbReference>
<dbReference type="CDD" id="cd19531">
    <property type="entry name" value="LCL_NRPS-like"/>
    <property type="match status" value="1"/>
</dbReference>
<organism evidence="5 6">
    <name type="scientific">Flavobacterium resistens</name>
    <dbReference type="NCBI Taxonomy" id="443612"/>
    <lineage>
        <taxon>Bacteria</taxon>
        <taxon>Pseudomonadati</taxon>
        <taxon>Bacteroidota</taxon>
        <taxon>Flavobacteriia</taxon>
        <taxon>Flavobacteriales</taxon>
        <taxon>Flavobacteriaceae</taxon>
        <taxon>Flavobacterium</taxon>
    </lineage>
</organism>
<evidence type="ECO:0000313" key="5">
    <source>
        <dbReference type="EMBL" id="MRX70537.1"/>
    </source>
</evidence>
<dbReference type="InterPro" id="IPR010071">
    <property type="entry name" value="AA_adenyl_dom"/>
</dbReference>
<dbReference type="RefSeq" id="WP_154275411.1">
    <property type="nucleotide sequence ID" value="NZ_WKKG01000023.1"/>
</dbReference>
<dbReference type="InterPro" id="IPR045851">
    <property type="entry name" value="AMP-bd_C_sf"/>
</dbReference>
<keyword evidence="2" id="KW-0596">Phosphopantetheine</keyword>
<dbReference type="InterPro" id="IPR023213">
    <property type="entry name" value="CAT-like_dom_sf"/>
</dbReference>
<reference evidence="5 6" key="1">
    <citation type="submission" date="2019-11" db="EMBL/GenBank/DDBJ databases">
        <title>Flavobacterium resistens genome.</title>
        <authorList>
            <person name="Wilson V.M."/>
            <person name="Newman J.D."/>
        </authorList>
    </citation>
    <scope>NUCLEOTIDE SEQUENCE [LARGE SCALE GENOMIC DNA]</scope>
    <source>
        <strain evidence="5 6">DSM 19382</strain>
    </source>
</reference>
<dbReference type="Pfam" id="PF00501">
    <property type="entry name" value="AMP-binding"/>
    <property type="match status" value="1"/>
</dbReference>
<comment type="caution">
    <text evidence="5">The sequence shown here is derived from an EMBL/GenBank/DDBJ whole genome shotgun (WGS) entry which is preliminary data.</text>
</comment>
<name>A0ABW9QCQ6_9FLAO</name>
<proteinExistence type="predicted"/>
<dbReference type="PROSITE" id="PS50075">
    <property type="entry name" value="CARRIER"/>
    <property type="match status" value="1"/>
</dbReference>
<protein>
    <submittedName>
        <fullName evidence="5">Amino acid adenylation domain-containing protein</fullName>
    </submittedName>
</protein>
<dbReference type="PROSITE" id="PS00012">
    <property type="entry name" value="PHOSPHOPANTETHEINE"/>
    <property type="match status" value="1"/>
</dbReference>
<feature type="non-terminal residue" evidence="5">
    <location>
        <position position="1"/>
    </location>
</feature>
<sequence length="872" mass="99774">YAVWLNSELQQEKLKSSEDFWLNQFSGELPVLDLPSFKKRPSVQTYNGASLTHEFSKSFLDKLKGFSEKHQSTLFMTLMTGVKVLLHKYSGQDDIVIGTPIAGREHPDLEHQIGLYLNTLAIRTLFKEQNSFLELLNQEKETLLGAYEHQAYPFDELVGKLNLKRDMSRSALFDVLVVLQNQQQVFGLRSEELLSGLQVDSYNFINNTAQFDISFTFAETEGLDLSIEYNTDIYDLELIERMFTHFENLLTKCIEEQDKAIESIDYLTQDEKQQLLVEFNDTKVDYPKDKTIIDLFEEQVDKTPDNIAVVFEEVQLTYKQLNEKANQLAHYLREEYSIKPNDFVGVKLVKSKEFIIAVLGILKSGAAYVPIDVSYPEERIEYIEQDSNCKVIIDDEEMHLFHIQRFRYDIANLDQVNMSSDLAYLIYTSGSTGNPKGVMVEHINVVRLVKPCLYFPLDSTNILLSTGSVSFDATTIEFFGTLLNGSRLILTNQQDLLDMSKLENVIEKNQVNSLWMNASWFNNVVDSNADIFKNINQLIVGGDVVSPVHTQKVFKTNPAIRIVNGYGPTENTTFSITFDIKDREYTTIPIGMPISNTHAYIIDEELQPLPIGVTGKIYVSGDGVSRGYLNKPELTAEKFISNPFIKGTRMYDTGDLGRWLPDGNIEFLGRNDHQVKIRGYRIELGEIETAISGYSEEIQQIVVEAKEINQDKALVAYYVSKTEIDKSEIRTYLQNKLPEYMVPIFYVQLVSLPLTPNGKIDRRALPEVDGSYIIRKEFVAPRNETEEKLAAIWQEVLVIERVGITDNFMDLGGNSLIAMRLISLIHKEFDIKMSVNELFKNMILEEQAYFIMNVSLIQTFDFEDNSTDKFTI</sequence>
<dbReference type="EMBL" id="WKKG01000023">
    <property type="protein sequence ID" value="MRX70537.1"/>
    <property type="molecule type" value="Genomic_DNA"/>
</dbReference>
<dbReference type="InterPro" id="IPR020459">
    <property type="entry name" value="AMP-binding"/>
</dbReference>
<accession>A0ABW9QCQ6</accession>
<dbReference type="SUPFAM" id="SSF52777">
    <property type="entry name" value="CoA-dependent acyltransferases"/>
    <property type="match status" value="1"/>
</dbReference>
<dbReference type="Proteomes" id="UP000468990">
    <property type="component" value="Unassembled WGS sequence"/>
</dbReference>
<dbReference type="InterPro" id="IPR009081">
    <property type="entry name" value="PP-bd_ACP"/>
</dbReference>
<dbReference type="InterPro" id="IPR020845">
    <property type="entry name" value="AMP-binding_CS"/>
</dbReference>